<feature type="transmembrane region" description="Helical" evidence="9">
    <location>
        <begin position="398"/>
        <end position="418"/>
    </location>
</feature>
<gene>
    <name evidence="9 13" type="primary">secD</name>
    <name evidence="13" type="ORF">WG901_02830</name>
</gene>
<feature type="domain" description="Protein translocase subunit SecDF P1" evidence="11">
    <location>
        <begin position="159"/>
        <end position="218"/>
    </location>
</feature>
<evidence type="ECO:0000256" key="1">
    <source>
        <dbReference type="ARBA" id="ARBA00004651"/>
    </source>
</evidence>
<feature type="transmembrane region" description="Helical" evidence="9">
    <location>
        <begin position="497"/>
        <end position="517"/>
    </location>
</feature>
<feature type="transmembrane region" description="Helical" evidence="9">
    <location>
        <begin position="374"/>
        <end position="391"/>
    </location>
</feature>
<proteinExistence type="inferred from homology"/>
<dbReference type="NCBIfam" id="TIGR00916">
    <property type="entry name" value="2A0604s01"/>
    <property type="match status" value="1"/>
</dbReference>
<evidence type="ECO:0000256" key="4">
    <source>
        <dbReference type="ARBA" id="ARBA00022692"/>
    </source>
</evidence>
<evidence type="ECO:0000256" key="6">
    <source>
        <dbReference type="ARBA" id="ARBA00022989"/>
    </source>
</evidence>
<evidence type="ECO:0000256" key="7">
    <source>
        <dbReference type="ARBA" id="ARBA00023010"/>
    </source>
</evidence>
<evidence type="ECO:0000259" key="11">
    <source>
        <dbReference type="Pfam" id="PF21760"/>
    </source>
</evidence>
<dbReference type="NCBIfam" id="TIGR01129">
    <property type="entry name" value="secD"/>
    <property type="match status" value="1"/>
</dbReference>
<name>A0ABU8RR47_9SPHN</name>
<feature type="transmembrane region" description="Helical" evidence="9">
    <location>
        <begin position="424"/>
        <end position="444"/>
    </location>
</feature>
<dbReference type="InterPro" id="IPR054384">
    <property type="entry name" value="SecDF_P1_head"/>
</dbReference>
<evidence type="ECO:0000256" key="5">
    <source>
        <dbReference type="ARBA" id="ARBA00022927"/>
    </source>
</evidence>
<dbReference type="InterPro" id="IPR055344">
    <property type="entry name" value="SecD_SecF_C_bact"/>
</dbReference>
<dbReference type="InterPro" id="IPR005791">
    <property type="entry name" value="SecD"/>
</dbReference>
<feature type="transmembrane region" description="Helical" evidence="9">
    <location>
        <begin position="472"/>
        <end position="491"/>
    </location>
</feature>
<comment type="function">
    <text evidence="9">Part of the Sec protein translocase complex. Interacts with the SecYEG preprotein conducting channel. SecDF uses the proton motive force (PMF) to complete protein translocation after the ATP-dependent function of SecA.</text>
</comment>
<feature type="domain" description="Protein export membrane protein SecD/SecF C-terminal" evidence="10">
    <location>
        <begin position="353"/>
        <end position="521"/>
    </location>
</feature>
<evidence type="ECO:0000256" key="3">
    <source>
        <dbReference type="ARBA" id="ARBA00022475"/>
    </source>
</evidence>
<keyword evidence="5 9" id="KW-0653">Protein transport</keyword>
<dbReference type="Pfam" id="PF07549">
    <property type="entry name" value="Sec_GG"/>
    <property type="match status" value="1"/>
</dbReference>
<evidence type="ECO:0000313" key="13">
    <source>
        <dbReference type="EMBL" id="MEJ5975555.1"/>
    </source>
</evidence>
<dbReference type="InterPro" id="IPR022646">
    <property type="entry name" value="SecD/SecF_CS"/>
</dbReference>
<keyword evidence="7 9" id="KW-0811">Translocation</keyword>
<dbReference type="Pfam" id="PF02355">
    <property type="entry name" value="SecD_SecF_C"/>
    <property type="match status" value="1"/>
</dbReference>
<dbReference type="Gene3D" id="1.20.1640.10">
    <property type="entry name" value="Multidrug efflux transporter AcrB transmembrane domain"/>
    <property type="match status" value="1"/>
</dbReference>
<dbReference type="SUPFAM" id="SSF82866">
    <property type="entry name" value="Multidrug efflux transporter AcrB transmembrane domain"/>
    <property type="match status" value="1"/>
</dbReference>
<dbReference type="EMBL" id="JBBHJZ010000001">
    <property type="protein sequence ID" value="MEJ5975555.1"/>
    <property type="molecule type" value="Genomic_DNA"/>
</dbReference>
<keyword evidence="6 9" id="KW-1133">Transmembrane helix</keyword>
<dbReference type="Gene3D" id="3.30.1360.200">
    <property type="match status" value="1"/>
</dbReference>
<evidence type="ECO:0000259" key="12">
    <source>
        <dbReference type="Pfam" id="PF22599"/>
    </source>
</evidence>
<keyword evidence="2 9" id="KW-0813">Transport</keyword>
<comment type="caution">
    <text evidence="13">The sequence shown here is derived from an EMBL/GenBank/DDBJ whole genome shotgun (WGS) entry which is preliminary data.</text>
</comment>
<accession>A0ABU8RR47</accession>
<dbReference type="InterPro" id="IPR048631">
    <property type="entry name" value="SecD_1st"/>
</dbReference>
<comment type="similarity">
    <text evidence="9">Belongs to the SecD/SecF family. SecD subfamily.</text>
</comment>
<evidence type="ECO:0000256" key="8">
    <source>
        <dbReference type="ARBA" id="ARBA00023136"/>
    </source>
</evidence>
<comment type="subunit">
    <text evidence="9">Forms a complex with SecF. Part of the essential Sec protein translocation apparatus which comprises SecA, SecYEG and auxiliary proteins SecDF-YajC and YidC.</text>
</comment>
<keyword evidence="8 9" id="KW-0472">Membrane</keyword>
<evidence type="ECO:0000259" key="10">
    <source>
        <dbReference type="Pfam" id="PF02355"/>
    </source>
</evidence>
<keyword evidence="14" id="KW-1185">Reference proteome</keyword>
<dbReference type="Pfam" id="PF21760">
    <property type="entry name" value="SecD_1st"/>
    <property type="match status" value="1"/>
</dbReference>
<dbReference type="PANTHER" id="PTHR30081:SF1">
    <property type="entry name" value="PROTEIN TRANSLOCASE SUBUNIT SECD"/>
    <property type="match status" value="1"/>
</dbReference>
<dbReference type="PANTHER" id="PTHR30081">
    <property type="entry name" value="PROTEIN-EXPORT MEMBRANE PROTEIN SEC"/>
    <property type="match status" value="1"/>
</dbReference>
<keyword evidence="4 9" id="KW-0812">Transmembrane</keyword>
<keyword evidence="3 9" id="KW-1003">Cell membrane</keyword>
<organism evidence="13 14">
    <name type="scientific">Novosphingobium anseongense</name>
    <dbReference type="NCBI Taxonomy" id="3133436"/>
    <lineage>
        <taxon>Bacteria</taxon>
        <taxon>Pseudomonadati</taxon>
        <taxon>Pseudomonadota</taxon>
        <taxon>Alphaproteobacteria</taxon>
        <taxon>Sphingomonadales</taxon>
        <taxon>Sphingomonadaceae</taxon>
        <taxon>Novosphingobium</taxon>
    </lineage>
</organism>
<comment type="subcellular location">
    <subcellularLocation>
        <location evidence="1 9">Cell membrane</location>
        <topology evidence="1 9">Multi-pass membrane protein</topology>
    </subcellularLocation>
</comment>
<evidence type="ECO:0000256" key="9">
    <source>
        <dbReference type="HAMAP-Rule" id="MF_01463"/>
    </source>
</evidence>
<dbReference type="HAMAP" id="MF_01463_B">
    <property type="entry name" value="SecD_B"/>
    <property type="match status" value="1"/>
</dbReference>
<feature type="domain" description="SecDF P1 head subdomain" evidence="12">
    <location>
        <begin position="249"/>
        <end position="352"/>
    </location>
</feature>
<dbReference type="Proteomes" id="UP001361239">
    <property type="component" value="Unassembled WGS sequence"/>
</dbReference>
<comment type="caution">
    <text evidence="9">Lacks conserved residue(s) required for the propagation of feature annotation.</text>
</comment>
<dbReference type="InterPro" id="IPR048634">
    <property type="entry name" value="SecD_SecF_C"/>
</dbReference>
<dbReference type="Pfam" id="PF22599">
    <property type="entry name" value="SecDF_P1_head"/>
    <property type="match status" value="1"/>
</dbReference>
<reference evidence="13 14" key="1">
    <citation type="submission" date="2024-03" db="EMBL/GenBank/DDBJ databases">
        <authorList>
            <person name="Jo J.-H."/>
        </authorList>
    </citation>
    <scope>NUCLEOTIDE SEQUENCE [LARGE SCALE GENOMIC DNA]</scope>
    <source>
        <strain evidence="13 14">PS1R-30</strain>
    </source>
</reference>
<evidence type="ECO:0000256" key="2">
    <source>
        <dbReference type="ARBA" id="ARBA00022448"/>
    </source>
</evidence>
<sequence length="535" mass="57332">MLDFPRWKRVTYWLVALLFALAAVPSLTSIAGISLPSVIPQPKVNLGLDLAGGSRLLLEADASQVRRQRIESMEESVRQRLRGAEPRIRIGDISSRDGNLSFVVENPAQVDATREQILPLTTGAGLTGQRDWDIKVEDGNRFILTPTEAGINQAIDHAMETAIEVVRKRIDALGTREPDIRRLGSSRIDVQVPGLKDPTQLIELLGKTAKLEFKLVDETAAPSDVVQGIAPPGSEIVACVDAGACRGQPAIAVKRLGGIKGDQLTNAVQSNDQRTNEAVVSITFDQQGGAKFAKLTTENVNKPFAIILDGKVLSAPNINEPILGGSAQISGSFTIESANQLAIALRSGALPVDLKVVEQRTVGPDLGADSIKKGAIAMLVGTVALMAFILITYGRFGVYANLALILNVLMILGVMALANTTLTLPGIAGFVLTIGAAVDANVLINERIREERARGRRVVQAVEMGYKEASRAIFDANITNVIAAVLMFVFGSGPIRGFAVVLMIGIVTSVFTAVNLTRMWVAMWLRKARPTELVL</sequence>
<dbReference type="RefSeq" id="WP_339585497.1">
    <property type="nucleotide sequence ID" value="NZ_JBBHJZ010000001.1"/>
</dbReference>
<protein>
    <recommendedName>
        <fullName evidence="9">Protein translocase subunit SecD</fullName>
    </recommendedName>
</protein>
<evidence type="ECO:0000313" key="14">
    <source>
        <dbReference type="Proteomes" id="UP001361239"/>
    </source>
</evidence>
<dbReference type="Gene3D" id="3.30.70.3400">
    <property type="match status" value="2"/>
</dbReference>
<dbReference type="InterPro" id="IPR022813">
    <property type="entry name" value="SecD/SecF_arch_bac"/>
</dbReference>